<dbReference type="EnsemblPlants" id="AVESA.00010b.r2.7DG1349930.1">
    <property type="protein sequence ID" value="AVESA.00010b.r2.7DG1349930.1.CDS"/>
    <property type="gene ID" value="AVESA.00010b.r2.7DG1349930"/>
</dbReference>
<keyword evidence="2" id="KW-1185">Reference proteome</keyword>
<name>A0ACD6ACT2_AVESA</name>
<accession>A0ACD6ACT2</accession>
<proteinExistence type="predicted"/>
<evidence type="ECO:0000313" key="2">
    <source>
        <dbReference type="Proteomes" id="UP001732700"/>
    </source>
</evidence>
<organism evidence="1 2">
    <name type="scientific">Avena sativa</name>
    <name type="common">Oat</name>
    <dbReference type="NCBI Taxonomy" id="4498"/>
    <lineage>
        <taxon>Eukaryota</taxon>
        <taxon>Viridiplantae</taxon>
        <taxon>Streptophyta</taxon>
        <taxon>Embryophyta</taxon>
        <taxon>Tracheophyta</taxon>
        <taxon>Spermatophyta</taxon>
        <taxon>Magnoliopsida</taxon>
        <taxon>Liliopsida</taxon>
        <taxon>Poales</taxon>
        <taxon>Poaceae</taxon>
        <taxon>BOP clade</taxon>
        <taxon>Pooideae</taxon>
        <taxon>Poodae</taxon>
        <taxon>Poeae</taxon>
        <taxon>Poeae Chloroplast Group 1 (Aveneae type)</taxon>
        <taxon>Aveninae</taxon>
        <taxon>Avena</taxon>
    </lineage>
</organism>
<reference evidence="1" key="1">
    <citation type="submission" date="2021-05" db="EMBL/GenBank/DDBJ databases">
        <authorList>
            <person name="Scholz U."/>
            <person name="Mascher M."/>
            <person name="Fiebig A."/>
        </authorList>
    </citation>
    <scope>NUCLEOTIDE SEQUENCE [LARGE SCALE GENOMIC DNA]</scope>
</reference>
<sequence length="165" mass="18288">MARPITTTSETTIHRSQLIRTKHNNQQHSHRSSINPAMASHQQSSQSQTQQSVGFEDYLPVMAERLGEEGLMQELASGFRLLMDPSSGLITFESLRRNAPLLGLGGMSDADLRGMLAEGDFDGDGALSEMEFCVLMVRLSPDLMDEPRRWLDDAVAQASQFLFTS</sequence>
<evidence type="ECO:0000313" key="1">
    <source>
        <dbReference type="EnsemblPlants" id="AVESA.00010b.r2.7DG1349930.1.CDS"/>
    </source>
</evidence>
<reference evidence="1" key="2">
    <citation type="submission" date="2025-09" db="UniProtKB">
        <authorList>
            <consortium name="EnsemblPlants"/>
        </authorList>
    </citation>
    <scope>IDENTIFICATION</scope>
</reference>
<protein>
    <submittedName>
        <fullName evidence="1">Uncharacterized protein</fullName>
    </submittedName>
</protein>
<dbReference type="Proteomes" id="UP001732700">
    <property type="component" value="Chromosome 7D"/>
</dbReference>